<gene>
    <name evidence="2" type="ORF">HYG87_02795</name>
</gene>
<protein>
    <submittedName>
        <fullName evidence="2">Uncharacterized protein</fullName>
    </submittedName>
</protein>
<organism evidence="2 3">
    <name type="scientific">Methanobacterium alkalithermotolerans</name>
    <dbReference type="NCBI Taxonomy" id="2731220"/>
    <lineage>
        <taxon>Archaea</taxon>
        <taxon>Methanobacteriati</taxon>
        <taxon>Methanobacteriota</taxon>
        <taxon>Methanomada group</taxon>
        <taxon>Methanobacteria</taxon>
        <taxon>Methanobacteriales</taxon>
        <taxon>Methanobacteriaceae</taxon>
        <taxon>Methanobacterium</taxon>
    </lineage>
</organism>
<name>A0A8T8K465_9EURY</name>
<feature type="transmembrane region" description="Helical" evidence="1">
    <location>
        <begin position="6"/>
        <end position="39"/>
    </location>
</feature>
<keyword evidence="3" id="KW-1185">Reference proteome</keyword>
<dbReference type="KEGG" id="meme:HYG87_02795"/>
<accession>A0A8T8K465</accession>
<dbReference type="Proteomes" id="UP000681041">
    <property type="component" value="Chromosome"/>
</dbReference>
<sequence length="54" mass="6186">METRDLIYIIVALLVAVAIVTVFFWLLPFIVVLIIAYVIYIFLKDGSQQKGKIN</sequence>
<keyword evidence="1" id="KW-0812">Transmembrane</keyword>
<evidence type="ECO:0000313" key="3">
    <source>
        <dbReference type="Proteomes" id="UP000681041"/>
    </source>
</evidence>
<dbReference type="GeneID" id="64819658"/>
<keyword evidence="1" id="KW-0472">Membrane</keyword>
<keyword evidence="1" id="KW-1133">Transmembrane helix</keyword>
<dbReference type="EMBL" id="CP058560">
    <property type="protein sequence ID" value="QUH22777.1"/>
    <property type="molecule type" value="Genomic_DNA"/>
</dbReference>
<reference evidence="2" key="1">
    <citation type="submission" date="2020-07" db="EMBL/GenBank/DDBJ databases">
        <title>Methanobacterium. sp. MethCan genome.</title>
        <authorList>
            <person name="Postec A."/>
            <person name="Quemeneur M."/>
        </authorList>
    </citation>
    <scope>NUCLEOTIDE SEQUENCE</scope>
    <source>
        <strain evidence="2">MethCAN</strain>
    </source>
</reference>
<dbReference type="AlphaFoldDB" id="A0A8T8K465"/>
<dbReference type="RefSeq" id="WP_211533723.1">
    <property type="nucleotide sequence ID" value="NZ_CP058560.1"/>
</dbReference>
<proteinExistence type="predicted"/>
<evidence type="ECO:0000313" key="2">
    <source>
        <dbReference type="EMBL" id="QUH22777.1"/>
    </source>
</evidence>
<evidence type="ECO:0000256" key="1">
    <source>
        <dbReference type="SAM" id="Phobius"/>
    </source>
</evidence>